<evidence type="ECO:0000313" key="1">
    <source>
        <dbReference type="EMBL" id="EAW13662.1"/>
    </source>
</evidence>
<dbReference type="OrthoDB" id="1577640at2759"/>
<dbReference type="AlphaFoldDB" id="A1C8M5"/>
<protein>
    <recommendedName>
        <fullName evidence="3">Nucleoside phosphorylase domain-containing protein</fullName>
    </recommendedName>
</protein>
<name>A1C8M5_ASPCL</name>
<evidence type="ECO:0000313" key="2">
    <source>
        <dbReference type="Proteomes" id="UP000006701"/>
    </source>
</evidence>
<dbReference type="InterPro" id="IPR053137">
    <property type="entry name" value="NLR-like"/>
</dbReference>
<evidence type="ECO:0008006" key="3">
    <source>
        <dbReference type="Google" id="ProtNLM"/>
    </source>
</evidence>
<dbReference type="VEuPathDB" id="FungiDB:ACLA_043820"/>
<gene>
    <name evidence="1" type="ORF">ACLA_043820</name>
</gene>
<dbReference type="OMA" id="RDTWGVS"/>
<dbReference type="Gene3D" id="3.40.50.1580">
    <property type="entry name" value="Nucleoside phosphorylase domain"/>
    <property type="match status" value="2"/>
</dbReference>
<dbReference type="HOGENOM" id="CLU_000288_34_22_1"/>
<keyword evidence="2" id="KW-1185">Reference proteome</keyword>
<proteinExistence type="predicted"/>
<reference evidence="1 2" key="1">
    <citation type="journal article" date="2008" name="PLoS Genet.">
        <title>Genomic islands in the pathogenic filamentous fungus Aspergillus fumigatus.</title>
        <authorList>
            <person name="Fedorova N.D."/>
            <person name="Khaldi N."/>
            <person name="Joardar V.S."/>
            <person name="Maiti R."/>
            <person name="Amedeo P."/>
            <person name="Anderson M.J."/>
            <person name="Crabtree J."/>
            <person name="Silva J.C."/>
            <person name="Badger J.H."/>
            <person name="Albarraq A."/>
            <person name="Angiuoli S."/>
            <person name="Bussey H."/>
            <person name="Bowyer P."/>
            <person name="Cotty P.J."/>
            <person name="Dyer P.S."/>
            <person name="Egan A."/>
            <person name="Galens K."/>
            <person name="Fraser-Liggett C.M."/>
            <person name="Haas B.J."/>
            <person name="Inman J.M."/>
            <person name="Kent R."/>
            <person name="Lemieux S."/>
            <person name="Malavazi I."/>
            <person name="Orvis J."/>
            <person name="Roemer T."/>
            <person name="Ronning C.M."/>
            <person name="Sundaram J.P."/>
            <person name="Sutton G."/>
            <person name="Turner G."/>
            <person name="Venter J.C."/>
            <person name="White O.R."/>
            <person name="Whitty B.R."/>
            <person name="Youngman P."/>
            <person name="Wolfe K.H."/>
            <person name="Goldman G.H."/>
            <person name="Wortman J.R."/>
            <person name="Jiang B."/>
            <person name="Denning D.W."/>
            <person name="Nierman W.C."/>
        </authorList>
    </citation>
    <scope>NUCLEOTIDE SEQUENCE [LARGE SCALE GENOMIC DNA]</scope>
    <source>
        <strain evidence="2">ATCC 1007 / CBS 513.65 / DSM 816 / NCTC 3887 / NRRL 1</strain>
    </source>
</reference>
<dbReference type="GO" id="GO:0003824">
    <property type="term" value="F:catalytic activity"/>
    <property type="evidence" value="ECO:0007669"/>
    <property type="project" value="InterPro"/>
</dbReference>
<organism evidence="1 2">
    <name type="scientific">Aspergillus clavatus (strain ATCC 1007 / CBS 513.65 / DSM 816 / NCTC 3887 / NRRL 1 / QM 1276 / 107)</name>
    <dbReference type="NCBI Taxonomy" id="344612"/>
    <lineage>
        <taxon>Eukaryota</taxon>
        <taxon>Fungi</taxon>
        <taxon>Dikarya</taxon>
        <taxon>Ascomycota</taxon>
        <taxon>Pezizomycotina</taxon>
        <taxon>Eurotiomycetes</taxon>
        <taxon>Eurotiomycetidae</taxon>
        <taxon>Eurotiales</taxon>
        <taxon>Aspergillaceae</taxon>
        <taxon>Aspergillus</taxon>
        <taxon>Aspergillus subgen. Fumigati</taxon>
    </lineage>
</organism>
<dbReference type="InterPro" id="IPR035994">
    <property type="entry name" value="Nucleoside_phosphorylase_sf"/>
</dbReference>
<accession>A1C8M5</accession>
<dbReference type="SUPFAM" id="SSF53167">
    <property type="entry name" value="Purine and uridine phosphorylases"/>
    <property type="match status" value="1"/>
</dbReference>
<sequence>MSQNPRTHDDYTMGWVCVTLEEQITARIMLDNEHEDLQASPGDDNIYILGQMGKHNVAIVRPPTPQGLSKDILLGDVVVSEPKGKHSGVLQYDMVKRFEDRCDSASHLDKPPQVLTSAAQKLACDHAMNKGEWKDYIHDSLQKLQSFGIAKYSFPGRQQDLLYRSGYHHLKDREDCSACDPGQIVPRSLRDEPHVHYGLIASGNTLVRSAMFRDQMAKEQEVLCFEMEAAGLMNGFPCIVIRGICDYADSHKNDLWQPYASVTAAAYAKDLLRLIQPQEVHRVELAASLMLRCRSLE</sequence>
<dbReference type="GeneID" id="4707401"/>
<dbReference type="PANTHER" id="PTHR46082">
    <property type="entry name" value="ATP/GTP-BINDING PROTEIN-RELATED"/>
    <property type="match status" value="1"/>
</dbReference>
<dbReference type="GO" id="GO:0009116">
    <property type="term" value="P:nucleoside metabolic process"/>
    <property type="evidence" value="ECO:0007669"/>
    <property type="project" value="InterPro"/>
</dbReference>
<dbReference type="PANTHER" id="PTHR46082:SF11">
    <property type="entry name" value="AAA+ ATPASE DOMAIN-CONTAINING PROTEIN-RELATED"/>
    <property type="match status" value="1"/>
</dbReference>
<dbReference type="EMBL" id="DS027046">
    <property type="protein sequence ID" value="EAW13662.1"/>
    <property type="molecule type" value="Genomic_DNA"/>
</dbReference>
<dbReference type="KEGG" id="act:ACLA_043820"/>
<dbReference type="Proteomes" id="UP000006701">
    <property type="component" value="Unassembled WGS sequence"/>
</dbReference>
<dbReference type="RefSeq" id="XP_001275088.1">
    <property type="nucleotide sequence ID" value="XM_001275087.1"/>
</dbReference>